<feature type="compositionally biased region" description="Low complexity" evidence="1">
    <location>
        <begin position="123"/>
        <end position="151"/>
    </location>
</feature>
<protein>
    <submittedName>
        <fullName evidence="2">Uncharacterized protein</fullName>
    </submittedName>
</protein>
<keyword evidence="3" id="KW-1185">Reference proteome</keyword>
<feature type="compositionally biased region" description="Low complexity" evidence="1">
    <location>
        <begin position="11"/>
        <end position="23"/>
    </location>
</feature>
<name>A0A8X6HLH1_TRICU</name>
<gene>
    <name evidence="2" type="ORF">TNCT_302591</name>
</gene>
<evidence type="ECO:0000313" key="3">
    <source>
        <dbReference type="Proteomes" id="UP000887116"/>
    </source>
</evidence>
<evidence type="ECO:0000313" key="2">
    <source>
        <dbReference type="EMBL" id="GFR25338.1"/>
    </source>
</evidence>
<reference evidence="2" key="1">
    <citation type="submission" date="2020-07" db="EMBL/GenBank/DDBJ databases">
        <title>Multicomponent nature underlies the extraordinary mechanical properties of spider dragline silk.</title>
        <authorList>
            <person name="Kono N."/>
            <person name="Nakamura H."/>
            <person name="Mori M."/>
            <person name="Yoshida Y."/>
            <person name="Ohtoshi R."/>
            <person name="Malay A.D."/>
            <person name="Moran D.A.P."/>
            <person name="Tomita M."/>
            <person name="Numata K."/>
            <person name="Arakawa K."/>
        </authorList>
    </citation>
    <scope>NUCLEOTIDE SEQUENCE</scope>
</reference>
<dbReference type="AlphaFoldDB" id="A0A8X6HLH1"/>
<sequence length="157" mass="17211">MRQLIAVTPDNSNRNAGASGSSRTWNTRNQAYGNINAGTDPLRFQSRGFRQPHQSHMVRFNERQFNSQPRQFTEGTVFVYPPPPAVNALDERVKAQAAKNNQKPPFSPTQVALAQAKALVQAVQPEPALSTSKSPHLSSSSQSKTSLTSSPNLEILK</sequence>
<feature type="region of interest" description="Disordered" evidence="1">
    <location>
        <begin position="123"/>
        <end position="157"/>
    </location>
</feature>
<feature type="region of interest" description="Disordered" evidence="1">
    <location>
        <begin position="1"/>
        <end position="28"/>
    </location>
</feature>
<evidence type="ECO:0000256" key="1">
    <source>
        <dbReference type="SAM" id="MobiDB-lite"/>
    </source>
</evidence>
<proteinExistence type="predicted"/>
<comment type="caution">
    <text evidence="2">The sequence shown here is derived from an EMBL/GenBank/DDBJ whole genome shotgun (WGS) entry which is preliminary data.</text>
</comment>
<dbReference type="Proteomes" id="UP000887116">
    <property type="component" value="Unassembled WGS sequence"/>
</dbReference>
<accession>A0A8X6HLH1</accession>
<dbReference type="EMBL" id="BMAO01008644">
    <property type="protein sequence ID" value="GFR25338.1"/>
    <property type="molecule type" value="Genomic_DNA"/>
</dbReference>
<organism evidence="2 3">
    <name type="scientific">Trichonephila clavata</name>
    <name type="common">Joro spider</name>
    <name type="synonym">Nephila clavata</name>
    <dbReference type="NCBI Taxonomy" id="2740835"/>
    <lineage>
        <taxon>Eukaryota</taxon>
        <taxon>Metazoa</taxon>
        <taxon>Ecdysozoa</taxon>
        <taxon>Arthropoda</taxon>
        <taxon>Chelicerata</taxon>
        <taxon>Arachnida</taxon>
        <taxon>Araneae</taxon>
        <taxon>Araneomorphae</taxon>
        <taxon>Entelegynae</taxon>
        <taxon>Araneoidea</taxon>
        <taxon>Nephilidae</taxon>
        <taxon>Trichonephila</taxon>
    </lineage>
</organism>